<organism evidence="1 2">
    <name type="scientific">Dendrothele bispora (strain CBS 962.96)</name>
    <dbReference type="NCBI Taxonomy" id="1314807"/>
    <lineage>
        <taxon>Eukaryota</taxon>
        <taxon>Fungi</taxon>
        <taxon>Dikarya</taxon>
        <taxon>Basidiomycota</taxon>
        <taxon>Agaricomycotina</taxon>
        <taxon>Agaricomycetes</taxon>
        <taxon>Agaricomycetidae</taxon>
        <taxon>Agaricales</taxon>
        <taxon>Agaricales incertae sedis</taxon>
        <taxon>Dendrothele</taxon>
    </lineage>
</organism>
<dbReference type="OrthoDB" id="5532350at2759"/>
<dbReference type="EMBL" id="ML179075">
    <property type="protein sequence ID" value="THV02645.1"/>
    <property type="molecule type" value="Genomic_DNA"/>
</dbReference>
<keyword evidence="2" id="KW-1185">Reference proteome</keyword>
<name>A0A4S8MIS1_DENBC</name>
<accession>A0A4S8MIS1</accession>
<evidence type="ECO:0000313" key="2">
    <source>
        <dbReference type="Proteomes" id="UP000297245"/>
    </source>
</evidence>
<sequence>MLSRLAARRAPRVVFVSQRFSSSVREGSVAQSKGFKDKESAHENEYARKHDAELLKKLKAEIEQKKIELVRHFVFASRFLCSYTYPVINSLNS</sequence>
<gene>
    <name evidence="1" type="ORF">K435DRAFT_339307</name>
</gene>
<protein>
    <submittedName>
        <fullName evidence="1">Uncharacterized protein</fullName>
    </submittedName>
</protein>
<dbReference type="Proteomes" id="UP000297245">
    <property type="component" value="Unassembled WGS sequence"/>
</dbReference>
<reference evidence="1 2" key="1">
    <citation type="journal article" date="2019" name="Nat. Ecol. Evol.">
        <title>Megaphylogeny resolves global patterns of mushroom evolution.</title>
        <authorList>
            <person name="Varga T."/>
            <person name="Krizsan K."/>
            <person name="Foldi C."/>
            <person name="Dima B."/>
            <person name="Sanchez-Garcia M."/>
            <person name="Sanchez-Ramirez S."/>
            <person name="Szollosi G.J."/>
            <person name="Szarkandi J.G."/>
            <person name="Papp V."/>
            <person name="Albert L."/>
            <person name="Andreopoulos W."/>
            <person name="Angelini C."/>
            <person name="Antonin V."/>
            <person name="Barry K.W."/>
            <person name="Bougher N.L."/>
            <person name="Buchanan P."/>
            <person name="Buyck B."/>
            <person name="Bense V."/>
            <person name="Catcheside P."/>
            <person name="Chovatia M."/>
            <person name="Cooper J."/>
            <person name="Damon W."/>
            <person name="Desjardin D."/>
            <person name="Finy P."/>
            <person name="Geml J."/>
            <person name="Haridas S."/>
            <person name="Hughes K."/>
            <person name="Justo A."/>
            <person name="Karasinski D."/>
            <person name="Kautmanova I."/>
            <person name="Kiss B."/>
            <person name="Kocsube S."/>
            <person name="Kotiranta H."/>
            <person name="LaButti K.M."/>
            <person name="Lechner B.E."/>
            <person name="Liimatainen K."/>
            <person name="Lipzen A."/>
            <person name="Lukacs Z."/>
            <person name="Mihaltcheva S."/>
            <person name="Morgado L.N."/>
            <person name="Niskanen T."/>
            <person name="Noordeloos M.E."/>
            <person name="Ohm R.A."/>
            <person name="Ortiz-Santana B."/>
            <person name="Ovrebo C."/>
            <person name="Racz N."/>
            <person name="Riley R."/>
            <person name="Savchenko A."/>
            <person name="Shiryaev A."/>
            <person name="Soop K."/>
            <person name="Spirin V."/>
            <person name="Szebenyi C."/>
            <person name="Tomsovsky M."/>
            <person name="Tulloss R.E."/>
            <person name="Uehling J."/>
            <person name="Grigoriev I.V."/>
            <person name="Vagvolgyi C."/>
            <person name="Papp T."/>
            <person name="Martin F.M."/>
            <person name="Miettinen O."/>
            <person name="Hibbett D.S."/>
            <person name="Nagy L.G."/>
        </authorList>
    </citation>
    <scope>NUCLEOTIDE SEQUENCE [LARGE SCALE GENOMIC DNA]</scope>
    <source>
        <strain evidence="1 2">CBS 962.96</strain>
    </source>
</reference>
<dbReference type="AlphaFoldDB" id="A0A4S8MIS1"/>
<dbReference type="Gene3D" id="1.20.5.500">
    <property type="entry name" value="Single helix bin"/>
    <property type="match status" value="1"/>
</dbReference>
<evidence type="ECO:0000313" key="1">
    <source>
        <dbReference type="EMBL" id="THV02645.1"/>
    </source>
</evidence>
<proteinExistence type="predicted"/>